<comment type="function">
    <text evidence="3">Catalyzes the phosphorylation of the 3'-hydroxyl group of dephosphocoenzyme A to form coenzyme A.</text>
</comment>
<organism evidence="5 6">
    <name type="scientific">Candidatus Ornithomonoglobus intestinigallinarum</name>
    <dbReference type="NCBI Taxonomy" id="2840894"/>
    <lineage>
        <taxon>Bacteria</taxon>
        <taxon>Bacillati</taxon>
        <taxon>Bacillota</taxon>
        <taxon>Clostridia</taxon>
        <taxon>Candidatus Ornithomonoglobus</taxon>
    </lineage>
</organism>
<dbReference type="PROSITE" id="PS51219">
    <property type="entry name" value="DPCK"/>
    <property type="match status" value="1"/>
</dbReference>
<dbReference type="HAMAP" id="MF_00376">
    <property type="entry name" value="Dephospho_CoA_kinase"/>
    <property type="match status" value="1"/>
</dbReference>
<sequence length="205" mass="22972">MLWQDKRINMIFGITGQTGSGKSTVSDIFRRLGVYVADADKASRSVCTPGSGCLKEIEAEFGSAFIGENGELDRRALGKVVFADEKKLEKLSEITHKYIYRAVKRELEETNKDICAVDGAVLIGSGLEELCELMVAVTADEEMRKRRIIERDGLSESEAERRIAAQKSEEFYREHSDFVIENNGGAEELEKQVKLIYERIAGKVQ</sequence>
<comment type="similarity">
    <text evidence="3">Belongs to the CoaE family.</text>
</comment>
<dbReference type="NCBIfam" id="TIGR00152">
    <property type="entry name" value="dephospho-CoA kinase"/>
    <property type="match status" value="1"/>
</dbReference>
<dbReference type="CDD" id="cd02022">
    <property type="entry name" value="DPCK"/>
    <property type="match status" value="1"/>
</dbReference>
<dbReference type="GO" id="GO:0004140">
    <property type="term" value="F:dephospho-CoA kinase activity"/>
    <property type="evidence" value="ECO:0007669"/>
    <property type="project" value="UniProtKB-UniRule"/>
</dbReference>
<dbReference type="PANTHER" id="PTHR10695:SF46">
    <property type="entry name" value="BIFUNCTIONAL COENZYME A SYNTHASE-RELATED"/>
    <property type="match status" value="1"/>
</dbReference>
<keyword evidence="1 3" id="KW-0547">Nucleotide-binding</keyword>
<keyword evidence="3" id="KW-0963">Cytoplasm</keyword>
<keyword evidence="3 5" id="KW-0418">Kinase</keyword>
<dbReference type="EMBL" id="DVLU01000073">
    <property type="protein sequence ID" value="HIT85691.1"/>
    <property type="molecule type" value="Genomic_DNA"/>
</dbReference>
<dbReference type="GO" id="GO:0005524">
    <property type="term" value="F:ATP binding"/>
    <property type="evidence" value="ECO:0007669"/>
    <property type="project" value="UniProtKB-UniRule"/>
</dbReference>
<dbReference type="GO" id="GO:0015937">
    <property type="term" value="P:coenzyme A biosynthetic process"/>
    <property type="evidence" value="ECO:0007669"/>
    <property type="project" value="UniProtKB-UniRule"/>
</dbReference>
<gene>
    <name evidence="3" type="primary">coaE</name>
    <name evidence="5" type="ORF">IAA60_07295</name>
</gene>
<comment type="pathway">
    <text evidence="3">Cofactor biosynthesis; coenzyme A biosynthesis; CoA from (R)-pantothenate: step 5/5.</text>
</comment>
<evidence type="ECO:0000256" key="1">
    <source>
        <dbReference type="ARBA" id="ARBA00022741"/>
    </source>
</evidence>
<dbReference type="SUPFAM" id="SSF52540">
    <property type="entry name" value="P-loop containing nucleoside triphosphate hydrolases"/>
    <property type="match status" value="1"/>
</dbReference>
<dbReference type="GO" id="GO:0005737">
    <property type="term" value="C:cytoplasm"/>
    <property type="evidence" value="ECO:0007669"/>
    <property type="project" value="UniProtKB-SubCell"/>
</dbReference>
<evidence type="ECO:0000256" key="4">
    <source>
        <dbReference type="NCBIfam" id="TIGR00152"/>
    </source>
</evidence>
<dbReference type="Gene3D" id="3.40.50.300">
    <property type="entry name" value="P-loop containing nucleotide triphosphate hydrolases"/>
    <property type="match status" value="1"/>
</dbReference>
<dbReference type="InterPro" id="IPR027417">
    <property type="entry name" value="P-loop_NTPase"/>
</dbReference>
<dbReference type="Proteomes" id="UP000824165">
    <property type="component" value="Unassembled WGS sequence"/>
</dbReference>
<keyword evidence="3" id="KW-0173">Coenzyme A biosynthesis</keyword>
<proteinExistence type="inferred from homology"/>
<accession>A0A9D1H3Z9</accession>
<dbReference type="InterPro" id="IPR001977">
    <property type="entry name" value="Depp_CoAkinase"/>
</dbReference>
<comment type="catalytic activity">
    <reaction evidence="3">
        <text>3'-dephospho-CoA + ATP = ADP + CoA + H(+)</text>
        <dbReference type="Rhea" id="RHEA:18245"/>
        <dbReference type="ChEBI" id="CHEBI:15378"/>
        <dbReference type="ChEBI" id="CHEBI:30616"/>
        <dbReference type="ChEBI" id="CHEBI:57287"/>
        <dbReference type="ChEBI" id="CHEBI:57328"/>
        <dbReference type="ChEBI" id="CHEBI:456216"/>
        <dbReference type="EC" id="2.7.1.24"/>
    </reaction>
</comment>
<evidence type="ECO:0000256" key="3">
    <source>
        <dbReference type="HAMAP-Rule" id="MF_00376"/>
    </source>
</evidence>
<comment type="subcellular location">
    <subcellularLocation>
        <location evidence="3">Cytoplasm</location>
    </subcellularLocation>
</comment>
<protein>
    <recommendedName>
        <fullName evidence="3 4">Dephospho-CoA kinase</fullName>
        <ecNumber evidence="3 4">2.7.1.24</ecNumber>
    </recommendedName>
    <alternativeName>
        <fullName evidence="3">Dephosphocoenzyme A kinase</fullName>
    </alternativeName>
</protein>
<dbReference type="Pfam" id="PF01121">
    <property type="entry name" value="CoaE"/>
    <property type="match status" value="1"/>
</dbReference>
<keyword evidence="3 5" id="KW-0808">Transferase</keyword>
<evidence type="ECO:0000313" key="5">
    <source>
        <dbReference type="EMBL" id="HIT85691.1"/>
    </source>
</evidence>
<comment type="caution">
    <text evidence="5">The sequence shown here is derived from an EMBL/GenBank/DDBJ whole genome shotgun (WGS) entry which is preliminary data.</text>
</comment>
<feature type="binding site" evidence="3">
    <location>
        <begin position="19"/>
        <end position="24"/>
    </location>
    <ligand>
        <name>ATP</name>
        <dbReference type="ChEBI" id="CHEBI:30616"/>
    </ligand>
</feature>
<reference evidence="5" key="2">
    <citation type="journal article" date="2021" name="PeerJ">
        <title>Extensive microbial diversity within the chicken gut microbiome revealed by metagenomics and culture.</title>
        <authorList>
            <person name="Gilroy R."/>
            <person name="Ravi A."/>
            <person name="Getino M."/>
            <person name="Pursley I."/>
            <person name="Horton D.L."/>
            <person name="Alikhan N.F."/>
            <person name="Baker D."/>
            <person name="Gharbi K."/>
            <person name="Hall N."/>
            <person name="Watson M."/>
            <person name="Adriaenssens E.M."/>
            <person name="Foster-Nyarko E."/>
            <person name="Jarju S."/>
            <person name="Secka A."/>
            <person name="Antonio M."/>
            <person name="Oren A."/>
            <person name="Chaudhuri R.R."/>
            <person name="La Ragione R."/>
            <person name="Hildebrand F."/>
            <person name="Pallen M.J."/>
        </authorList>
    </citation>
    <scope>NUCLEOTIDE SEQUENCE</scope>
    <source>
        <strain evidence="5">CHK181-108</strain>
    </source>
</reference>
<dbReference type="AlphaFoldDB" id="A0A9D1H3Z9"/>
<evidence type="ECO:0000256" key="2">
    <source>
        <dbReference type="ARBA" id="ARBA00022840"/>
    </source>
</evidence>
<dbReference type="EC" id="2.7.1.24" evidence="3 4"/>
<keyword evidence="2 3" id="KW-0067">ATP-binding</keyword>
<reference evidence="5" key="1">
    <citation type="submission" date="2020-10" db="EMBL/GenBank/DDBJ databases">
        <authorList>
            <person name="Gilroy R."/>
        </authorList>
    </citation>
    <scope>NUCLEOTIDE SEQUENCE</scope>
    <source>
        <strain evidence="5">CHK181-108</strain>
    </source>
</reference>
<dbReference type="PANTHER" id="PTHR10695">
    <property type="entry name" value="DEPHOSPHO-COA KINASE-RELATED"/>
    <property type="match status" value="1"/>
</dbReference>
<name>A0A9D1H3Z9_9FIRM</name>
<evidence type="ECO:0000313" key="6">
    <source>
        <dbReference type="Proteomes" id="UP000824165"/>
    </source>
</evidence>